<dbReference type="InterPro" id="IPR003439">
    <property type="entry name" value="ABC_transporter-like_ATP-bd"/>
</dbReference>
<dbReference type="Proteomes" id="UP001597183">
    <property type="component" value="Unassembled WGS sequence"/>
</dbReference>
<dbReference type="PROSITE" id="PS50893">
    <property type="entry name" value="ABC_TRANSPORTER_2"/>
    <property type="match status" value="1"/>
</dbReference>
<dbReference type="InterPro" id="IPR050763">
    <property type="entry name" value="ABC_transporter_ATP-binding"/>
</dbReference>
<name>A0ABW4AN00_9ACTN</name>
<accession>A0ABW4AN00</accession>
<keyword evidence="2" id="KW-0813">Transport</keyword>
<protein>
    <submittedName>
        <fullName evidence="7">ATP-binding cassette domain-containing protein</fullName>
    </submittedName>
</protein>
<gene>
    <name evidence="7" type="ORF">ACFQ5G_42325</name>
</gene>
<dbReference type="InterPro" id="IPR003593">
    <property type="entry name" value="AAA+_ATPase"/>
</dbReference>
<sequence>MSYPIHVEGLVKRYGGTVALDGVDLRVPAGSVAGVLGSAGSGKTTLIRVLSGLTGPDAGRVAVRRAGVLLLDEPTAGLGPHDRDRRWDQIRRTAGDGTAVLLTTRLPEEAGQLADRMIALDRGRVVASGRAGELRRRTGGRILQVRATVAADGAAVAAILHEMTGTVPARDDRTGLLSVPAGDPMLMSALVRRLDAADIPVDELGLRLPSLDEVLRSLR</sequence>
<proteinExistence type="predicted"/>
<evidence type="ECO:0000256" key="2">
    <source>
        <dbReference type="ARBA" id="ARBA00022448"/>
    </source>
</evidence>
<reference evidence="8" key="1">
    <citation type="journal article" date="2019" name="Int. J. Syst. Evol. Microbiol.">
        <title>The Global Catalogue of Microorganisms (GCM) 10K type strain sequencing project: providing services to taxonomists for standard genome sequencing and annotation.</title>
        <authorList>
            <consortium name="The Broad Institute Genomics Platform"/>
            <consortium name="The Broad Institute Genome Sequencing Center for Infectious Disease"/>
            <person name="Wu L."/>
            <person name="Ma J."/>
        </authorList>
    </citation>
    <scope>NUCLEOTIDE SEQUENCE [LARGE SCALE GENOMIC DNA]</scope>
    <source>
        <strain evidence="8">CCM 7526</strain>
    </source>
</reference>
<dbReference type="PANTHER" id="PTHR42711">
    <property type="entry name" value="ABC TRANSPORTER ATP-BINDING PROTEIN"/>
    <property type="match status" value="1"/>
</dbReference>
<dbReference type="GO" id="GO:0005524">
    <property type="term" value="F:ATP binding"/>
    <property type="evidence" value="ECO:0007669"/>
    <property type="project" value="UniProtKB-KW"/>
</dbReference>
<evidence type="ECO:0000259" key="6">
    <source>
        <dbReference type="PROSITE" id="PS50893"/>
    </source>
</evidence>
<evidence type="ECO:0000313" key="8">
    <source>
        <dbReference type="Proteomes" id="UP001597183"/>
    </source>
</evidence>
<dbReference type="SMART" id="SM00382">
    <property type="entry name" value="AAA"/>
    <property type="match status" value="1"/>
</dbReference>
<dbReference type="InterPro" id="IPR027417">
    <property type="entry name" value="P-loop_NTPase"/>
</dbReference>
<feature type="domain" description="ABC transporter" evidence="6">
    <location>
        <begin position="5"/>
        <end position="147"/>
    </location>
</feature>
<dbReference type="SUPFAM" id="SSF52540">
    <property type="entry name" value="P-loop containing nucleoside triphosphate hydrolases"/>
    <property type="match status" value="1"/>
</dbReference>
<keyword evidence="4 7" id="KW-0067">ATP-binding</keyword>
<organism evidence="7 8">
    <name type="scientific">Actinoplanes sichuanensis</name>
    <dbReference type="NCBI Taxonomy" id="512349"/>
    <lineage>
        <taxon>Bacteria</taxon>
        <taxon>Bacillati</taxon>
        <taxon>Actinomycetota</taxon>
        <taxon>Actinomycetes</taxon>
        <taxon>Micromonosporales</taxon>
        <taxon>Micromonosporaceae</taxon>
        <taxon>Actinoplanes</taxon>
    </lineage>
</organism>
<evidence type="ECO:0000256" key="5">
    <source>
        <dbReference type="ARBA" id="ARBA00023251"/>
    </source>
</evidence>
<evidence type="ECO:0000256" key="3">
    <source>
        <dbReference type="ARBA" id="ARBA00022741"/>
    </source>
</evidence>
<evidence type="ECO:0000256" key="4">
    <source>
        <dbReference type="ARBA" id="ARBA00022840"/>
    </source>
</evidence>
<keyword evidence="3" id="KW-0547">Nucleotide-binding</keyword>
<dbReference type="RefSeq" id="WP_317787100.1">
    <property type="nucleotide sequence ID" value="NZ_AP028461.1"/>
</dbReference>
<keyword evidence="5" id="KW-0046">Antibiotic resistance</keyword>
<comment type="subcellular location">
    <subcellularLocation>
        <location evidence="1">Cell membrane</location>
        <topology evidence="1">Peripheral membrane protein</topology>
    </subcellularLocation>
</comment>
<keyword evidence="8" id="KW-1185">Reference proteome</keyword>
<dbReference type="Pfam" id="PF00005">
    <property type="entry name" value="ABC_tran"/>
    <property type="match status" value="1"/>
</dbReference>
<dbReference type="PANTHER" id="PTHR42711:SF19">
    <property type="entry name" value="DOXORUBICIN RESISTANCE ATP-BINDING PROTEIN DRRA"/>
    <property type="match status" value="1"/>
</dbReference>
<evidence type="ECO:0000313" key="7">
    <source>
        <dbReference type="EMBL" id="MFD1372001.1"/>
    </source>
</evidence>
<evidence type="ECO:0000256" key="1">
    <source>
        <dbReference type="ARBA" id="ARBA00004202"/>
    </source>
</evidence>
<dbReference type="Gene3D" id="3.40.50.300">
    <property type="entry name" value="P-loop containing nucleotide triphosphate hydrolases"/>
    <property type="match status" value="2"/>
</dbReference>
<comment type="caution">
    <text evidence="7">The sequence shown here is derived from an EMBL/GenBank/DDBJ whole genome shotgun (WGS) entry which is preliminary data.</text>
</comment>
<dbReference type="EMBL" id="JBHTMK010000053">
    <property type="protein sequence ID" value="MFD1372001.1"/>
    <property type="molecule type" value="Genomic_DNA"/>
</dbReference>